<dbReference type="Pfam" id="PF00512">
    <property type="entry name" value="HisKA"/>
    <property type="match status" value="1"/>
</dbReference>
<dbReference type="InterPro" id="IPR003018">
    <property type="entry name" value="GAF"/>
</dbReference>
<protein>
    <recommendedName>
        <fullName evidence="2">histidine kinase</fullName>
        <ecNumber evidence="2">2.7.13.3</ecNumber>
    </recommendedName>
</protein>
<dbReference type="SUPFAM" id="SSF55781">
    <property type="entry name" value="GAF domain-like"/>
    <property type="match status" value="1"/>
</dbReference>
<dbReference type="CDD" id="cd00082">
    <property type="entry name" value="HisKA"/>
    <property type="match status" value="1"/>
</dbReference>
<evidence type="ECO:0000256" key="1">
    <source>
        <dbReference type="ARBA" id="ARBA00000085"/>
    </source>
</evidence>
<comment type="catalytic activity">
    <reaction evidence="1">
        <text>ATP + protein L-histidine = ADP + protein N-phospho-L-histidine.</text>
        <dbReference type="EC" id="2.7.13.3"/>
    </reaction>
</comment>
<dbReference type="SUPFAM" id="SSF52172">
    <property type="entry name" value="CheY-like"/>
    <property type="match status" value="1"/>
</dbReference>
<evidence type="ECO:0000256" key="5">
    <source>
        <dbReference type="ARBA" id="ARBA00022777"/>
    </source>
</evidence>
<dbReference type="InterPro" id="IPR003661">
    <property type="entry name" value="HisK_dim/P_dom"/>
</dbReference>
<dbReference type="InterPro" id="IPR011006">
    <property type="entry name" value="CheY-like_superfamily"/>
</dbReference>
<dbReference type="Gene3D" id="3.40.50.2300">
    <property type="match status" value="1"/>
</dbReference>
<sequence>MSAAVDARGVTVQEARPALLLVEDSEADVAALQRALQPLGVALVCVASGEEAVKALEHHDFVAVLLDVYLAGAWDGFETARRIRELPGRRAVPLLFMTGAPQDVLMSLRAYRAGGVDLLHKPVFTEQLTAKVSVFLELWHARERERSDLRAREQQALRKREEEYRFLAEASALLGNSLDSVTTLQQLARLAVSTLADWCVVELVDERGRIECLAVTHADADSARHLRDSLNRHPHAPDAPRGVARVLRTGEPDWTAHVTEEALRAVTGEDGARLELMRSLGLRSYVIVPLIAGGRVLGAMSLLHAESGRHYTEADVRFAEDLARRAALAVDNARLYQASQEAVRLRDEFLAVASHELRTPLTPIRIKVQALQRQTQAAAGGVLAADKVASVLDTVASQTRRLTNLVDGLLDVSHFSAGRLELNPEPVDLSALLRDVGTAFEADCAKACCPLELHTPEAVVCSVDRRRVEQAVSHLMANAVKYGAGRPIQLRLVADGGHARIRVKDEGIGISPEALPRLFGKFARAVSERHYGGLGLGLYLAREIVEAHGGTIHVESQPGQGACFEVTLPLGQNQT</sequence>
<dbReference type="PANTHER" id="PTHR43547:SF2">
    <property type="entry name" value="HYBRID SIGNAL TRANSDUCTION HISTIDINE KINASE C"/>
    <property type="match status" value="1"/>
</dbReference>
<dbReference type="Pfam" id="PF00072">
    <property type="entry name" value="Response_reg"/>
    <property type="match status" value="1"/>
</dbReference>
<keyword evidence="10" id="KW-1185">Reference proteome</keyword>
<dbReference type="Pfam" id="PF02518">
    <property type="entry name" value="HATPase_c"/>
    <property type="match status" value="1"/>
</dbReference>
<dbReference type="CDD" id="cd00156">
    <property type="entry name" value="REC"/>
    <property type="match status" value="1"/>
</dbReference>
<dbReference type="RefSeq" id="WP_206720523.1">
    <property type="nucleotide sequence ID" value="NZ_CP071090.1"/>
</dbReference>
<dbReference type="SMART" id="SM00448">
    <property type="entry name" value="REC"/>
    <property type="match status" value="1"/>
</dbReference>
<dbReference type="PRINTS" id="PR00344">
    <property type="entry name" value="BCTRLSENSOR"/>
</dbReference>
<dbReference type="CDD" id="cd00075">
    <property type="entry name" value="HATPase"/>
    <property type="match status" value="1"/>
</dbReference>
<evidence type="ECO:0000259" key="8">
    <source>
        <dbReference type="PROSITE" id="PS50110"/>
    </source>
</evidence>
<dbReference type="InterPro" id="IPR036890">
    <property type="entry name" value="HATPase_C_sf"/>
</dbReference>
<evidence type="ECO:0000259" key="7">
    <source>
        <dbReference type="PROSITE" id="PS50109"/>
    </source>
</evidence>
<dbReference type="Gene3D" id="1.10.287.130">
    <property type="match status" value="1"/>
</dbReference>
<proteinExistence type="predicted"/>
<dbReference type="InterPro" id="IPR004358">
    <property type="entry name" value="Sig_transdc_His_kin-like_C"/>
</dbReference>
<evidence type="ECO:0000256" key="6">
    <source>
        <dbReference type="PROSITE-ProRule" id="PRU00169"/>
    </source>
</evidence>
<organism evidence="9 10">
    <name type="scientific">Pyxidicoccus parkwayensis</name>
    <dbReference type="NCBI Taxonomy" id="2813578"/>
    <lineage>
        <taxon>Bacteria</taxon>
        <taxon>Pseudomonadati</taxon>
        <taxon>Myxococcota</taxon>
        <taxon>Myxococcia</taxon>
        <taxon>Myxococcales</taxon>
        <taxon>Cystobacterineae</taxon>
        <taxon>Myxococcaceae</taxon>
        <taxon>Pyxidicoccus</taxon>
    </lineage>
</organism>
<evidence type="ECO:0000313" key="9">
    <source>
        <dbReference type="EMBL" id="QSQ18935.1"/>
    </source>
</evidence>
<keyword evidence="4" id="KW-0808">Transferase</keyword>
<dbReference type="SMART" id="SM00388">
    <property type="entry name" value="HisKA"/>
    <property type="match status" value="1"/>
</dbReference>
<evidence type="ECO:0000256" key="3">
    <source>
        <dbReference type="ARBA" id="ARBA00022553"/>
    </source>
</evidence>
<dbReference type="InterPro" id="IPR003594">
    <property type="entry name" value="HATPase_dom"/>
</dbReference>
<dbReference type="EMBL" id="CP071090">
    <property type="protein sequence ID" value="QSQ18935.1"/>
    <property type="molecule type" value="Genomic_DNA"/>
</dbReference>
<dbReference type="EC" id="2.7.13.3" evidence="2"/>
<dbReference type="SMART" id="SM00387">
    <property type="entry name" value="HATPase_c"/>
    <property type="match status" value="1"/>
</dbReference>
<evidence type="ECO:0000256" key="4">
    <source>
        <dbReference type="ARBA" id="ARBA00022679"/>
    </source>
</evidence>
<accession>A0ABX7NJI7</accession>
<gene>
    <name evidence="9" type="ORF">JY651_26650</name>
</gene>
<dbReference type="SUPFAM" id="SSF47384">
    <property type="entry name" value="Homodimeric domain of signal transducing histidine kinase"/>
    <property type="match status" value="1"/>
</dbReference>
<dbReference type="PROSITE" id="PS50109">
    <property type="entry name" value="HIS_KIN"/>
    <property type="match status" value="1"/>
</dbReference>
<dbReference type="Pfam" id="PF13185">
    <property type="entry name" value="GAF_2"/>
    <property type="match status" value="1"/>
</dbReference>
<dbReference type="Gene3D" id="3.30.450.40">
    <property type="match status" value="1"/>
</dbReference>
<feature type="domain" description="Response regulatory" evidence="8">
    <location>
        <begin position="18"/>
        <end position="136"/>
    </location>
</feature>
<dbReference type="Gene3D" id="3.30.565.10">
    <property type="entry name" value="Histidine kinase-like ATPase, C-terminal domain"/>
    <property type="match status" value="1"/>
</dbReference>
<dbReference type="PROSITE" id="PS50110">
    <property type="entry name" value="RESPONSE_REGULATORY"/>
    <property type="match status" value="1"/>
</dbReference>
<dbReference type="InterPro" id="IPR001789">
    <property type="entry name" value="Sig_transdc_resp-reg_receiver"/>
</dbReference>
<name>A0ABX7NJI7_9BACT</name>
<feature type="modified residue" description="4-aspartylphosphate" evidence="6">
    <location>
        <position position="67"/>
    </location>
</feature>
<dbReference type="InterPro" id="IPR005467">
    <property type="entry name" value="His_kinase_dom"/>
</dbReference>
<reference evidence="9 10" key="1">
    <citation type="submission" date="2021-02" db="EMBL/GenBank/DDBJ databases">
        <title>De Novo genome assembly of isolated myxobacteria.</title>
        <authorList>
            <person name="Stevens D.C."/>
        </authorList>
    </citation>
    <scope>NUCLEOTIDE SEQUENCE [LARGE SCALE GENOMIC DNA]</scope>
    <source>
        <strain evidence="10">SCPEA02</strain>
    </source>
</reference>
<keyword evidence="5" id="KW-0418">Kinase</keyword>
<evidence type="ECO:0000256" key="2">
    <source>
        <dbReference type="ARBA" id="ARBA00012438"/>
    </source>
</evidence>
<dbReference type="SMART" id="SM00065">
    <property type="entry name" value="GAF"/>
    <property type="match status" value="1"/>
</dbReference>
<keyword evidence="3 6" id="KW-0597">Phosphoprotein</keyword>
<dbReference type="PANTHER" id="PTHR43547">
    <property type="entry name" value="TWO-COMPONENT HISTIDINE KINASE"/>
    <property type="match status" value="1"/>
</dbReference>
<dbReference type="Proteomes" id="UP000662747">
    <property type="component" value="Chromosome"/>
</dbReference>
<dbReference type="SUPFAM" id="SSF55874">
    <property type="entry name" value="ATPase domain of HSP90 chaperone/DNA topoisomerase II/histidine kinase"/>
    <property type="match status" value="1"/>
</dbReference>
<dbReference type="InterPro" id="IPR036097">
    <property type="entry name" value="HisK_dim/P_sf"/>
</dbReference>
<feature type="domain" description="Histidine kinase" evidence="7">
    <location>
        <begin position="352"/>
        <end position="572"/>
    </location>
</feature>
<dbReference type="InterPro" id="IPR029016">
    <property type="entry name" value="GAF-like_dom_sf"/>
</dbReference>
<evidence type="ECO:0000313" key="10">
    <source>
        <dbReference type="Proteomes" id="UP000662747"/>
    </source>
</evidence>